<evidence type="ECO:0000313" key="3">
    <source>
        <dbReference type="Proteomes" id="UP001222275"/>
    </source>
</evidence>
<name>A0ABY8C724_9GAMM</name>
<evidence type="ECO:0000256" key="1">
    <source>
        <dbReference type="SAM" id="MobiDB-lite"/>
    </source>
</evidence>
<reference evidence="2 3" key="1">
    <citation type="submission" date="2022-06" db="EMBL/GenBank/DDBJ databases">
        <title>Thiomicrohabdus sp. nov, an obligately chemolithoautotrophic, sulfur-oxidizing bacterium isolated from beach of Guanyin Mountain. Amoy.</title>
        <authorList>
            <person name="Zhu H."/>
        </authorList>
    </citation>
    <scope>NUCLEOTIDE SEQUENCE [LARGE SCALE GENOMIC DNA]</scope>
    <source>
        <strain evidence="2 3">XGS-01</strain>
    </source>
</reference>
<organism evidence="2 3">
    <name type="scientific">Thiomicrorhabdus lithotrophica</name>
    <dbReference type="NCBI Taxonomy" id="2949997"/>
    <lineage>
        <taxon>Bacteria</taxon>
        <taxon>Pseudomonadati</taxon>
        <taxon>Pseudomonadota</taxon>
        <taxon>Gammaproteobacteria</taxon>
        <taxon>Thiotrichales</taxon>
        <taxon>Piscirickettsiaceae</taxon>
        <taxon>Thiomicrorhabdus</taxon>
    </lineage>
</organism>
<feature type="compositionally biased region" description="Basic and acidic residues" evidence="1">
    <location>
        <begin position="93"/>
        <end position="105"/>
    </location>
</feature>
<evidence type="ECO:0000313" key="2">
    <source>
        <dbReference type="EMBL" id="WEJ61699.1"/>
    </source>
</evidence>
<dbReference type="Proteomes" id="UP001222275">
    <property type="component" value="Chromosome"/>
</dbReference>
<accession>A0ABY8C724</accession>
<sequence>MKKTFKLTHDKIKPARLVDAIKHEVKKYLKRERKRALPKGADFWDFDCRYGTDEANSVVIHVAEIDKSISQAEADNLESFYLEIIAKPASRTKKPEELKEQERMEQALQDNVELEEDFDYEAD</sequence>
<protein>
    <submittedName>
        <fullName evidence="2">DUF6172 family protein</fullName>
    </submittedName>
</protein>
<dbReference type="RefSeq" id="WP_275593958.1">
    <property type="nucleotide sequence ID" value="NZ_CP102381.1"/>
</dbReference>
<feature type="region of interest" description="Disordered" evidence="1">
    <location>
        <begin position="91"/>
        <end position="110"/>
    </location>
</feature>
<proteinExistence type="predicted"/>
<keyword evidence="3" id="KW-1185">Reference proteome</keyword>
<dbReference type="EMBL" id="CP102381">
    <property type="protein sequence ID" value="WEJ61699.1"/>
    <property type="molecule type" value="Genomic_DNA"/>
</dbReference>
<dbReference type="InterPro" id="IPR046170">
    <property type="entry name" value="DUF6172"/>
</dbReference>
<gene>
    <name evidence="2" type="ORF">NR989_06690</name>
</gene>
<dbReference type="Pfam" id="PF19669">
    <property type="entry name" value="DUF6172"/>
    <property type="match status" value="1"/>
</dbReference>